<dbReference type="Gene3D" id="3.90.190.10">
    <property type="entry name" value="Protein tyrosine phosphatase superfamily"/>
    <property type="match status" value="1"/>
</dbReference>
<feature type="domain" description="Phosphatase tensin-type" evidence="11">
    <location>
        <begin position="129"/>
        <end position="302"/>
    </location>
</feature>
<feature type="compositionally biased region" description="Basic and acidic residues" evidence="9">
    <location>
        <begin position="631"/>
        <end position="643"/>
    </location>
</feature>
<evidence type="ECO:0000256" key="3">
    <source>
        <dbReference type="ARBA" id="ARBA00022553"/>
    </source>
</evidence>
<dbReference type="PROSITE" id="PS51181">
    <property type="entry name" value="PPASE_TENSIN"/>
    <property type="match status" value="1"/>
</dbReference>
<feature type="compositionally biased region" description="Polar residues" evidence="9">
    <location>
        <begin position="856"/>
        <end position="874"/>
    </location>
</feature>
<gene>
    <name evidence="13" type="ORF">MEDL_19678</name>
</gene>
<comment type="subcellular location">
    <subcellularLocation>
        <location evidence="1">Cell junction</location>
    </subcellularLocation>
</comment>
<feature type="region of interest" description="Disordered" evidence="9">
    <location>
        <begin position="1421"/>
        <end position="1467"/>
    </location>
</feature>
<feature type="compositionally biased region" description="Low complexity" evidence="9">
    <location>
        <begin position="1483"/>
        <end position="1496"/>
    </location>
</feature>
<evidence type="ECO:0000256" key="8">
    <source>
        <dbReference type="PROSITE-ProRule" id="PRU00191"/>
    </source>
</evidence>
<dbReference type="SUPFAM" id="SSF52799">
    <property type="entry name" value="(Phosphotyrosine protein) phosphatases II"/>
    <property type="match status" value="1"/>
</dbReference>
<dbReference type="InterPro" id="IPR011993">
    <property type="entry name" value="PH-like_dom_sf"/>
</dbReference>
<dbReference type="GO" id="GO:0005925">
    <property type="term" value="C:focal adhesion"/>
    <property type="evidence" value="ECO:0007669"/>
    <property type="project" value="TreeGrafter"/>
</dbReference>
<dbReference type="InterPro" id="IPR051484">
    <property type="entry name" value="Tensin_PTEN_phosphatase"/>
</dbReference>
<feature type="compositionally biased region" description="Low complexity" evidence="9">
    <location>
        <begin position="1454"/>
        <end position="1466"/>
    </location>
</feature>
<feature type="compositionally biased region" description="Polar residues" evidence="9">
    <location>
        <begin position="1421"/>
        <end position="1442"/>
    </location>
</feature>
<feature type="compositionally biased region" description="Low complexity" evidence="9">
    <location>
        <begin position="1255"/>
        <end position="1272"/>
    </location>
</feature>
<dbReference type="EMBL" id="CAJPWZ010001021">
    <property type="protein sequence ID" value="CAG2205277.1"/>
    <property type="molecule type" value="Genomic_DNA"/>
</dbReference>
<keyword evidence="7 8" id="KW-0727">SH2 domain</keyword>
<evidence type="ECO:0000256" key="9">
    <source>
        <dbReference type="SAM" id="MobiDB-lite"/>
    </source>
</evidence>
<name>A0A8S3R7Q8_MYTED</name>
<dbReference type="InterPro" id="IPR029023">
    <property type="entry name" value="Tensin_phosphatase"/>
</dbReference>
<sequence length="1818" mass="203236">MKDFSKLCTGCVVEQRSSPELELPPPQDYNVFDFDVFWISEDIYFCVCTAGYNLNSFWIYKFISGFKSDVVYTCYVMTSCVPQINNHDVKHETVNRYQYSTRDQFSGSPGMSQSSTLRNMITRAQDHHGNRDDDQLVLDLVYITERIISMSFPSDGHETTYQYNLNEVMNMLKQKHGDNCMVINVSEQRPDLQKVNTQRVVDYGWPAHLAPPLERLCNICKSMDSWLNSDPSHVAVIHCKGGQDRIAMVIAAFMHYCNICASSDQAMDRFAMKRFYDDKLSGILQPAQERYVQYFAGLLSGKIKINSNPLYLHHLVIHGVPNFDTKGGCRPFIKVYQGMQAIFTSGVYNVTDQMQKVCISISPGIPLRGDIMIKCFHKHNSGGREPIWTTQFHTCAISNMNVLFAKNELDEAKDDPRFPRIGKVEFVFGKSQDSRVLVHDFKSDVTVPVIDEDGLKRSESYENFLRAGGMSVDDMRDMAMSHNATSRISYGHAEGPVDGSLYATVHKRQHEFVDNSTILQNGNTQFQNGSQASSVDSGISASSGLVGNTSTSQYSSHARTSEPVQQQGYSTSNNTMKSSYSSQSTLPKKAATVDEQKELDMILSDLLNDQVFVTSPKSPPKSSHSSSNDTRTFRTYDTERGPDGKLTYRTAEVNYKVPEQQQTNYSYSTRTFNDDSKTYVPPNAFSYTPASPELARRTESSKTTTLPYSVRTDYEHQNGDQFSYSRSDADNSSWLQQQQQKLRERKDSKSEERQQQEKQLVDELRSAQNKYFTKRAQNEADEQAVMQTSFQQNMSPPPTMSNGPTTGNYSYSMKKTHTFSTDKSPEPPVRTYPTGESSYTTSSYRTESNKPPPSPGQTRTNIQINMPVSPPLRSSSKDYMQRSRTSSSSNSWQSSQGQNSYRQNSDSTFDRQSEVILPPVVKTITITTPPLSRRSFSPTNQQNVQKTSNYEIRQTIRDQSPDFTKSLPRYSPTKTKVTEIQETNFPEGDKKSHYITEVYVHRTAGDNNPEPVQHHRTNTVERTEKTEIDKTRSLDELEKSLQAASNSIIATKPTWQVQNQQPQQPQTGNQGFQKIEQTQRVTRKYETRTFETHNQQKQDTVSNEEPRSMSPSWDNVSPHVIIDQHQEIAAPRPKHINVVEEDRFSLRPIGPGMQPLEPEGIQTGTLPRSTTPSFPVSPVSTAVTPPFPITPRSPYYTMQASMPSLSPTTPPVFDKDEHYNRIVSRQITRSTSDRTSDPLYASIPEDLARRQKSATHQQNHQQHQQQQQTQQQTEHREYKYQTQHHYNQQPGQQFGTGSQQNVNMIEGMPPQNIPIQHQQGGSNFNTMSSTHGSVSSPQGFNTLGSNQSPQGFNTLGSNQSYRTESHDKYHTMGSTGSQDRFGTMGSQPETSRFTTLGSQQDRFGTMGSQQDRFGTAGSQNFSTMSSGHQQQFGTMGSQQNGGTLHVDTRQGNMHSGPSSAGSPHSPETLNQLRQQLHVAHNMSSSSGGALSPGPHSMTGQSSPSVYFGLSRRGSLTSLADNNDAVHATPKFVKNTSKYWYMPNITREEAIQMLKDKSPGTFVVRDSNSFPGAFGLALKVATIPAGVQTKSSGDPAADLVRHFLIEPTPKGVRLRGCSNEPVFGSLASLVYQHSITPLALPCKLVLPEVDQAMESSMDMSHTSELPSSAAALLAQGAACNVLYINSIDTESLTGPQAVARALKLTSEMGPPPTSTVVHFKVSNQGITLTDNQRKLFFRRHYPVSAVTYCGMDPEGRKWKRDADIAGVQLESRVFGFVARKHSGASDNACHLFAELDPEQPASAIVNFVTKIMIGQSSKK</sequence>
<dbReference type="InterPro" id="IPR035012">
    <property type="entry name" value="Tensin-like_SH2"/>
</dbReference>
<dbReference type="InterPro" id="IPR035892">
    <property type="entry name" value="C2_domain_sf"/>
</dbReference>
<reference evidence="13" key="1">
    <citation type="submission" date="2021-03" db="EMBL/GenBank/DDBJ databases">
        <authorList>
            <person name="Bekaert M."/>
        </authorList>
    </citation>
    <scope>NUCLEOTIDE SEQUENCE</scope>
</reference>
<feature type="region of interest" description="Disordered" evidence="9">
    <location>
        <begin position="659"/>
        <end position="761"/>
    </location>
</feature>
<keyword evidence="14" id="KW-1185">Reference proteome</keyword>
<dbReference type="SUPFAM" id="SSF50729">
    <property type="entry name" value="PH domain-like"/>
    <property type="match status" value="1"/>
</dbReference>
<evidence type="ECO:0000259" key="11">
    <source>
        <dbReference type="PROSITE" id="PS51181"/>
    </source>
</evidence>
<comment type="caution">
    <text evidence="13">The sequence shown here is derived from an EMBL/GenBank/DDBJ whole genome shotgun (WGS) entry which is preliminary data.</text>
</comment>
<dbReference type="Pfam" id="PF00017">
    <property type="entry name" value="SH2"/>
    <property type="match status" value="1"/>
</dbReference>
<protein>
    <submittedName>
        <fullName evidence="13">TNS</fullName>
    </submittedName>
</protein>
<feature type="compositionally biased region" description="Polar residues" evidence="9">
    <location>
        <begin position="719"/>
        <end position="735"/>
    </location>
</feature>
<dbReference type="Gene3D" id="2.30.29.30">
    <property type="entry name" value="Pleckstrin-homology domain (PH domain)/Phosphotyrosine-binding domain (PTB)"/>
    <property type="match status" value="1"/>
</dbReference>
<accession>A0A8S3R7Q8</accession>
<dbReference type="SMART" id="SM01326">
    <property type="entry name" value="PTEN_C2"/>
    <property type="match status" value="1"/>
</dbReference>
<dbReference type="SMART" id="SM00462">
    <property type="entry name" value="PTB"/>
    <property type="match status" value="1"/>
</dbReference>
<keyword evidence="6" id="KW-0965">Cell junction</keyword>
<evidence type="ECO:0000256" key="6">
    <source>
        <dbReference type="ARBA" id="ARBA00022949"/>
    </source>
</evidence>
<dbReference type="CDD" id="cd09927">
    <property type="entry name" value="SH2_Tensin_like"/>
    <property type="match status" value="1"/>
</dbReference>
<keyword evidence="5" id="KW-0904">Protein phosphatase</keyword>
<feature type="domain" description="C2 tensin-type" evidence="12">
    <location>
        <begin position="307"/>
        <end position="431"/>
    </location>
</feature>
<dbReference type="InterPro" id="IPR014020">
    <property type="entry name" value="Tensin_C2-dom"/>
</dbReference>
<dbReference type="InterPro" id="IPR036860">
    <property type="entry name" value="SH2_dom_sf"/>
</dbReference>
<feature type="compositionally biased region" description="Polar residues" evidence="9">
    <location>
        <begin position="659"/>
        <end position="671"/>
    </location>
</feature>
<feature type="region of interest" description="Disordered" evidence="9">
    <location>
        <begin position="1004"/>
        <end position="1026"/>
    </location>
</feature>
<feature type="compositionally biased region" description="Basic and acidic residues" evidence="9">
    <location>
        <begin position="1083"/>
        <end position="1096"/>
    </location>
</feature>
<feature type="compositionally biased region" description="Polar residues" evidence="9">
    <location>
        <begin position="1372"/>
        <end position="1391"/>
    </location>
</feature>
<dbReference type="SMART" id="SM00252">
    <property type="entry name" value="SH2"/>
    <property type="match status" value="1"/>
</dbReference>
<feature type="region of interest" description="Disordered" evidence="9">
    <location>
        <begin position="1055"/>
        <end position="1115"/>
    </location>
</feature>
<dbReference type="Pfam" id="PF10409">
    <property type="entry name" value="PTEN_C2"/>
    <property type="match status" value="1"/>
</dbReference>
<feature type="compositionally biased region" description="Polar residues" evidence="9">
    <location>
        <begin position="1315"/>
        <end position="1362"/>
    </location>
</feature>
<feature type="compositionally biased region" description="Low complexity" evidence="9">
    <location>
        <begin position="882"/>
        <end position="900"/>
    </location>
</feature>
<dbReference type="InterPro" id="IPR000980">
    <property type="entry name" value="SH2"/>
</dbReference>
<keyword evidence="3" id="KW-0597">Phosphoprotein</keyword>
<feature type="compositionally biased region" description="Polar residues" evidence="9">
    <location>
        <begin position="545"/>
        <end position="586"/>
    </location>
</feature>
<dbReference type="SUPFAM" id="SSF49562">
    <property type="entry name" value="C2 domain (Calcium/lipid-binding domain, CaLB)"/>
    <property type="match status" value="1"/>
</dbReference>
<feature type="region of interest" description="Disordered" evidence="9">
    <location>
        <begin position="1479"/>
        <end position="1505"/>
    </location>
</feature>
<evidence type="ECO:0000259" key="10">
    <source>
        <dbReference type="PROSITE" id="PS50001"/>
    </source>
</evidence>
<evidence type="ECO:0000259" key="12">
    <source>
        <dbReference type="PROSITE" id="PS51182"/>
    </source>
</evidence>
<dbReference type="SUPFAM" id="SSF55550">
    <property type="entry name" value="SH2 domain"/>
    <property type="match status" value="1"/>
</dbReference>
<evidence type="ECO:0000256" key="5">
    <source>
        <dbReference type="ARBA" id="ARBA00022912"/>
    </source>
</evidence>
<feature type="compositionally biased region" description="Low complexity" evidence="9">
    <location>
        <begin position="1056"/>
        <end position="1073"/>
    </location>
</feature>
<dbReference type="PANTHER" id="PTHR45734">
    <property type="entry name" value="TENSIN"/>
    <property type="match status" value="1"/>
</dbReference>
<feature type="domain" description="SH2" evidence="10">
    <location>
        <begin position="1539"/>
        <end position="1647"/>
    </location>
</feature>
<feature type="region of interest" description="Disordered" evidence="9">
    <location>
        <begin position="1249"/>
        <end position="1281"/>
    </location>
</feature>
<dbReference type="CDD" id="cd14508">
    <property type="entry name" value="PTP_tensin"/>
    <property type="match status" value="1"/>
</dbReference>
<evidence type="ECO:0000256" key="2">
    <source>
        <dbReference type="ARBA" id="ARBA00007881"/>
    </source>
</evidence>
<feature type="region of interest" description="Disordered" evidence="9">
    <location>
        <begin position="1315"/>
        <end position="1391"/>
    </location>
</feature>
<feature type="compositionally biased region" description="Low complexity" evidence="9">
    <location>
        <begin position="529"/>
        <end position="544"/>
    </location>
</feature>
<dbReference type="CDD" id="cd01213">
    <property type="entry name" value="PTB_tensin"/>
    <property type="match status" value="1"/>
</dbReference>
<proteinExistence type="inferred from homology"/>
<dbReference type="OrthoDB" id="6273691at2759"/>
<dbReference type="PROSITE" id="PS51182">
    <property type="entry name" value="C2_TENSIN"/>
    <property type="match status" value="1"/>
</dbReference>
<comment type="similarity">
    <text evidence="2">Belongs to the PTEN phosphatase protein family.</text>
</comment>
<dbReference type="Proteomes" id="UP000683360">
    <property type="component" value="Unassembled WGS sequence"/>
</dbReference>
<evidence type="ECO:0000313" key="14">
    <source>
        <dbReference type="Proteomes" id="UP000683360"/>
    </source>
</evidence>
<organism evidence="13 14">
    <name type="scientific">Mytilus edulis</name>
    <name type="common">Blue mussel</name>
    <dbReference type="NCBI Taxonomy" id="6550"/>
    <lineage>
        <taxon>Eukaryota</taxon>
        <taxon>Metazoa</taxon>
        <taxon>Spiralia</taxon>
        <taxon>Lophotrochozoa</taxon>
        <taxon>Mollusca</taxon>
        <taxon>Bivalvia</taxon>
        <taxon>Autobranchia</taxon>
        <taxon>Pteriomorphia</taxon>
        <taxon>Mytilida</taxon>
        <taxon>Mytiloidea</taxon>
        <taxon>Mytilidae</taxon>
        <taxon>Mytilinae</taxon>
        <taxon>Mytilus</taxon>
    </lineage>
</organism>
<dbReference type="InterPro" id="IPR006020">
    <property type="entry name" value="PTB/PI_dom"/>
</dbReference>
<feature type="compositionally biased region" description="Low complexity" evidence="9">
    <location>
        <begin position="831"/>
        <end position="846"/>
    </location>
</feature>
<feature type="region of interest" description="Disordered" evidence="9">
    <location>
        <begin position="790"/>
        <end position="913"/>
    </location>
</feature>
<feature type="compositionally biased region" description="Polar residues" evidence="9">
    <location>
        <begin position="790"/>
        <end position="822"/>
    </location>
</feature>
<feature type="region of interest" description="Disordered" evidence="9">
    <location>
        <begin position="523"/>
        <end position="592"/>
    </location>
</feature>
<dbReference type="PANTHER" id="PTHR45734:SF10">
    <property type="entry name" value="BLISTERY, ISOFORM A"/>
    <property type="match status" value="1"/>
</dbReference>
<feature type="region of interest" description="Disordered" evidence="9">
    <location>
        <begin position="613"/>
        <end position="645"/>
    </location>
</feature>
<evidence type="ECO:0000313" key="13">
    <source>
        <dbReference type="EMBL" id="CAG2205277.1"/>
    </source>
</evidence>
<dbReference type="InterPro" id="IPR029021">
    <property type="entry name" value="Prot-tyrosine_phosphatase-like"/>
</dbReference>
<feature type="compositionally biased region" description="Polar residues" evidence="9">
    <location>
        <begin position="1097"/>
        <end position="1115"/>
    </location>
</feature>
<dbReference type="Gene3D" id="3.30.505.10">
    <property type="entry name" value="SH2 domain"/>
    <property type="match status" value="1"/>
</dbReference>
<dbReference type="PROSITE" id="PS50001">
    <property type="entry name" value="SH2"/>
    <property type="match status" value="1"/>
</dbReference>
<dbReference type="InterPro" id="IPR013625">
    <property type="entry name" value="PTB"/>
</dbReference>
<evidence type="ECO:0000256" key="4">
    <source>
        <dbReference type="ARBA" id="ARBA00022801"/>
    </source>
</evidence>
<dbReference type="InterPro" id="IPR033929">
    <property type="entry name" value="Tensin_PTB"/>
</dbReference>
<evidence type="ECO:0000256" key="7">
    <source>
        <dbReference type="ARBA" id="ARBA00022999"/>
    </source>
</evidence>
<dbReference type="Gene3D" id="2.60.40.1110">
    <property type="match status" value="1"/>
</dbReference>
<dbReference type="GO" id="GO:0004721">
    <property type="term" value="F:phosphoprotein phosphatase activity"/>
    <property type="evidence" value="ECO:0007669"/>
    <property type="project" value="UniProtKB-KW"/>
</dbReference>
<keyword evidence="4" id="KW-0378">Hydrolase</keyword>
<feature type="compositionally biased region" description="Basic and acidic residues" evidence="9">
    <location>
        <begin position="741"/>
        <end position="761"/>
    </location>
</feature>
<evidence type="ECO:0000256" key="1">
    <source>
        <dbReference type="ARBA" id="ARBA00004282"/>
    </source>
</evidence>
<dbReference type="Pfam" id="PF08416">
    <property type="entry name" value="PTB"/>
    <property type="match status" value="1"/>
</dbReference>